<proteinExistence type="predicted"/>
<feature type="transmembrane region" description="Helical" evidence="1">
    <location>
        <begin position="47"/>
        <end position="73"/>
    </location>
</feature>
<organism evidence="2 3">
    <name type="scientific">Agrococcus carbonis</name>
    <dbReference type="NCBI Taxonomy" id="684552"/>
    <lineage>
        <taxon>Bacteria</taxon>
        <taxon>Bacillati</taxon>
        <taxon>Actinomycetota</taxon>
        <taxon>Actinomycetes</taxon>
        <taxon>Micrococcales</taxon>
        <taxon>Microbacteriaceae</taxon>
        <taxon>Agrococcus</taxon>
    </lineage>
</organism>
<reference evidence="3" key="1">
    <citation type="submission" date="2016-10" db="EMBL/GenBank/DDBJ databases">
        <authorList>
            <person name="Varghese N."/>
            <person name="Submissions S."/>
        </authorList>
    </citation>
    <scope>NUCLEOTIDE SEQUENCE [LARGE SCALE GENOMIC DNA]</scope>
    <source>
        <strain evidence="3">DSM 22965</strain>
    </source>
</reference>
<dbReference type="InterPro" id="IPR018723">
    <property type="entry name" value="DUF2254_membrane"/>
</dbReference>
<accession>A0A1H1T1W5</accession>
<keyword evidence="1" id="KW-0472">Membrane</keyword>
<gene>
    <name evidence="2" type="ORF">SAMN04489719_2557</name>
</gene>
<feature type="transmembrane region" description="Helical" evidence="1">
    <location>
        <begin position="94"/>
        <end position="118"/>
    </location>
</feature>
<feature type="transmembrane region" description="Helical" evidence="1">
    <location>
        <begin position="124"/>
        <end position="145"/>
    </location>
</feature>
<keyword evidence="1" id="KW-0812">Transmembrane</keyword>
<dbReference type="Proteomes" id="UP000199649">
    <property type="component" value="Chromosome I"/>
</dbReference>
<protein>
    <submittedName>
        <fullName evidence="2">Uncharacterized membrane protein</fullName>
    </submittedName>
</protein>
<keyword evidence="1" id="KW-1133">Transmembrane helix</keyword>
<sequence length="404" mass="42810">MLSRRVWFRATVFTALAIVFALAAGVLGAVLPFRVTIELGQNSVGSLLQIIATAMLTATTFSVTAMVSAYSAATTNATPRATQLLIADPTSQNALSTFVGSFTFAMVGIIALSTGYYTEQGRTILFFGTLVVIAVIVVTLLRWIAHLADFGRMPDVVDRVEEAATAALVAHAASPALGASVASGPHEHWSPVWAERSGYVSHVDMDALQQAAEGAAVTLLVVTQAGRLTDRSRPLARVSGDIDDETRRAIVAAFRVGARRSFEQDPRFGVIALAEIGSRALSPSTNDPGTAIEVIAALQRVFERALTTAPDRSVAHPSLAVVPPTLEELLVDAFRPIARDGAGFVEVHVRLQKSLAALAACAPERARQIETVARALAKRADEHLDEADRAELAREGRGAWAGVA</sequence>
<evidence type="ECO:0000313" key="2">
    <source>
        <dbReference type="EMBL" id="SDS54255.1"/>
    </source>
</evidence>
<evidence type="ECO:0000313" key="3">
    <source>
        <dbReference type="Proteomes" id="UP000199649"/>
    </source>
</evidence>
<dbReference type="AlphaFoldDB" id="A0A1H1T1W5"/>
<keyword evidence="3" id="KW-1185">Reference proteome</keyword>
<name>A0A1H1T1W5_9MICO</name>
<dbReference type="STRING" id="684552.SAMN04489719_2557"/>
<dbReference type="Pfam" id="PF10011">
    <property type="entry name" value="DUF2254"/>
    <property type="match status" value="1"/>
</dbReference>
<evidence type="ECO:0000256" key="1">
    <source>
        <dbReference type="SAM" id="Phobius"/>
    </source>
</evidence>
<dbReference type="EMBL" id="LT629734">
    <property type="protein sequence ID" value="SDS54255.1"/>
    <property type="molecule type" value="Genomic_DNA"/>
</dbReference>